<dbReference type="PANTHER" id="PTHR36766:SF70">
    <property type="entry name" value="DISEASE RESISTANCE PROTEIN RGA4"/>
    <property type="match status" value="1"/>
</dbReference>
<evidence type="ECO:0000256" key="5">
    <source>
        <dbReference type="ARBA" id="ARBA00022821"/>
    </source>
</evidence>
<feature type="domain" description="Disease resistance N-terminal" evidence="9">
    <location>
        <begin position="14"/>
        <end position="99"/>
    </location>
</feature>
<dbReference type="Pfam" id="PF18052">
    <property type="entry name" value="Rx_N"/>
    <property type="match status" value="1"/>
</dbReference>
<keyword evidence="6" id="KW-0067">ATP-binding</keyword>
<dbReference type="EMBL" id="CM003529">
    <property type="protein sequence ID" value="RCV11226.1"/>
    <property type="molecule type" value="Genomic_DNA"/>
</dbReference>
<gene>
    <name evidence="12" type="ORF">SETIT_2G169100v2</name>
</gene>
<dbReference type="SUPFAM" id="SSF52047">
    <property type="entry name" value="RNI-like"/>
    <property type="match status" value="1"/>
</dbReference>
<dbReference type="InterPro" id="IPR042197">
    <property type="entry name" value="Apaf_helical"/>
</dbReference>
<comment type="similarity">
    <text evidence="1">Belongs to the disease resistance NB-LRR family.</text>
</comment>
<dbReference type="InterPro" id="IPR041118">
    <property type="entry name" value="Rx_N"/>
</dbReference>
<dbReference type="PANTHER" id="PTHR36766">
    <property type="entry name" value="PLANT BROAD-SPECTRUM MILDEW RESISTANCE PROTEIN RPW8"/>
    <property type="match status" value="1"/>
</dbReference>
<dbReference type="SUPFAM" id="SSF52540">
    <property type="entry name" value="P-loop containing nucleoside triphosphate hydrolases"/>
    <property type="match status" value="1"/>
</dbReference>
<feature type="compositionally biased region" description="Basic and acidic residues" evidence="7">
    <location>
        <begin position="238"/>
        <end position="251"/>
    </location>
</feature>
<dbReference type="GO" id="GO:0042742">
    <property type="term" value="P:defense response to bacterium"/>
    <property type="evidence" value="ECO:0007669"/>
    <property type="project" value="UniProtKB-ARBA"/>
</dbReference>
<dbReference type="InterPro" id="IPR058922">
    <property type="entry name" value="WHD_DRP"/>
</dbReference>
<keyword evidence="2" id="KW-0433">Leucine-rich repeat</keyword>
<dbReference type="GO" id="GO:0005524">
    <property type="term" value="F:ATP binding"/>
    <property type="evidence" value="ECO:0007669"/>
    <property type="project" value="UniProtKB-KW"/>
</dbReference>
<proteinExistence type="inferred from homology"/>
<dbReference type="InterPro" id="IPR036388">
    <property type="entry name" value="WH-like_DNA-bd_sf"/>
</dbReference>
<dbReference type="InterPro" id="IPR002182">
    <property type="entry name" value="NB-ARC"/>
</dbReference>
<name>A0A368PZJ4_SETIT</name>
<dbReference type="InterPro" id="IPR032675">
    <property type="entry name" value="LRR_dom_sf"/>
</dbReference>
<dbReference type="GO" id="GO:0043531">
    <property type="term" value="F:ADP binding"/>
    <property type="evidence" value="ECO:0007669"/>
    <property type="project" value="InterPro"/>
</dbReference>
<dbReference type="STRING" id="4555.A0A368PZJ4"/>
<reference evidence="12" key="2">
    <citation type="submission" date="2015-07" db="EMBL/GenBank/DDBJ databases">
        <authorList>
            <person name="Noorani M."/>
        </authorList>
    </citation>
    <scope>NUCLEOTIDE SEQUENCE</scope>
    <source>
        <strain evidence="12">Yugu1</strain>
    </source>
</reference>
<evidence type="ECO:0000256" key="1">
    <source>
        <dbReference type="ARBA" id="ARBA00008894"/>
    </source>
</evidence>
<dbReference type="Gene3D" id="1.10.8.430">
    <property type="entry name" value="Helical domain of apoptotic protease-activating factors"/>
    <property type="match status" value="1"/>
</dbReference>
<keyword evidence="5" id="KW-0611">Plant defense</keyword>
<dbReference type="Pfam" id="PF25019">
    <property type="entry name" value="LRR_R13L1-DRL21"/>
    <property type="match status" value="1"/>
</dbReference>
<organism evidence="12">
    <name type="scientific">Setaria italica</name>
    <name type="common">Foxtail millet</name>
    <name type="synonym">Panicum italicum</name>
    <dbReference type="NCBI Taxonomy" id="4555"/>
    <lineage>
        <taxon>Eukaryota</taxon>
        <taxon>Viridiplantae</taxon>
        <taxon>Streptophyta</taxon>
        <taxon>Embryophyta</taxon>
        <taxon>Tracheophyta</taxon>
        <taxon>Spermatophyta</taxon>
        <taxon>Magnoliopsida</taxon>
        <taxon>Liliopsida</taxon>
        <taxon>Poales</taxon>
        <taxon>Poaceae</taxon>
        <taxon>PACMAD clade</taxon>
        <taxon>Panicoideae</taxon>
        <taxon>Panicodae</taxon>
        <taxon>Paniceae</taxon>
        <taxon>Cenchrinae</taxon>
        <taxon>Setaria</taxon>
    </lineage>
</organism>
<keyword evidence="3" id="KW-0677">Repeat</keyword>
<feature type="region of interest" description="Disordered" evidence="7">
    <location>
        <begin position="161"/>
        <end position="181"/>
    </location>
</feature>
<dbReference type="Gene3D" id="3.40.50.300">
    <property type="entry name" value="P-loop containing nucleotide triphosphate hydrolases"/>
    <property type="match status" value="1"/>
</dbReference>
<evidence type="ECO:0000256" key="6">
    <source>
        <dbReference type="ARBA" id="ARBA00022840"/>
    </source>
</evidence>
<evidence type="ECO:0000259" key="11">
    <source>
        <dbReference type="Pfam" id="PF25019"/>
    </source>
</evidence>
<dbReference type="GO" id="GO:0002758">
    <property type="term" value="P:innate immune response-activating signaling pathway"/>
    <property type="evidence" value="ECO:0007669"/>
    <property type="project" value="UniProtKB-ARBA"/>
</dbReference>
<dbReference type="PRINTS" id="PR00364">
    <property type="entry name" value="DISEASERSIST"/>
</dbReference>
<dbReference type="FunFam" id="1.10.10.10:FF:000322">
    <property type="entry name" value="Probable disease resistance protein At1g63360"/>
    <property type="match status" value="1"/>
</dbReference>
<evidence type="ECO:0000259" key="9">
    <source>
        <dbReference type="Pfam" id="PF18052"/>
    </source>
</evidence>
<dbReference type="InterPro" id="IPR056789">
    <property type="entry name" value="LRR_R13L1-DRL21"/>
</dbReference>
<feature type="domain" description="Disease resistance protein winged helix" evidence="10">
    <location>
        <begin position="656"/>
        <end position="726"/>
    </location>
</feature>
<evidence type="ECO:0000256" key="4">
    <source>
        <dbReference type="ARBA" id="ARBA00022741"/>
    </source>
</evidence>
<dbReference type="Gene3D" id="1.10.10.10">
    <property type="entry name" value="Winged helix-like DNA-binding domain superfamily/Winged helix DNA-binding domain"/>
    <property type="match status" value="1"/>
</dbReference>
<dbReference type="Pfam" id="PF00931">
    <property type="entry name" value="NB-ARC"/>
    <property type="match status" value="1"/>
</dbReference>
<dbReference type="OrthoDB" id="659430at2759"/>
<evidence type="ECO:0000256" key="7">
    <source>
        <dbReference type="SAM" id="MobiDB-lite"/>
    </source>
</evidence>
<evidence type="ECO:0008006" key="13">
    <source>
        <dbReference type="Google" id="ProtNLM"/>
    </source>
</evidence>
<keyword evidence="4" id="KW-0547">Nucleotide-binding</keyword>
<dbReference type="GO" id="GO:0009626">
    <property type="term" value="P:plant-type hypersensitive response"/>
    <property type="evidence" value="ECO:0007669"/>
    <property type="project" value="UniProtKB-ARBA"/>
</dbReference>
<reference evidence="12" key="1">
    <citation type="journal article" date="2012" name="Nat. Biotechnol.">
        <title>Reference genome sequence of the model plant Setaria.</title>
        <authorList>
            <person name="Bennetzen J.L."/>
            <person name="Schmutz J."/>
            <person name="Wang H."/>
            <person name="Percifield R."/>
            <person name="Hawkins J."/>
            <person name="Pontaroli A.C."/>
            <person name="Estep M."/>
            <person name="Feng L."/>
            <person name="Vaughn J.N."/>
            <person name="Grimwood J."/>
            <person name="Jenkins J."/>
            <person name="Barry K."/>
            <person name="Lindquist E."/>
            <person name="Hellsten U."/>
            <person name="Deshpande S."/>
            <person name="Wang X."/>
            <person name="Wu X."/>
            <person name="Mitros T."/>
            <person name="Triplett J."/>
            <person name="Yang X."/>
            <person name="Ye C.Y."/>
            <person name="Mauro-Herrera M."/>
            <person name="Wang L."/>
            <person name="Li P."/>
            <person name="Sharma M."/>
            <person name="Sharma R."/>
            <person name="Ronald P.C."/>
            <person name="Panaud O."/>
            <person name="Kellogg E.A."/>
            <person name="Brutnell T.P."/>
            <person name="Doust A.N."/>
            <person name="Tuskan G.A."/>
            <person name="Rokhsar D."/>
            <person name="Devos K.M."/>
        </authorList>
    </citation>
    <scope>NUCLEOTIDE SEQUENCE [LARGE SCALE GENOMIC DNA]</scope>
    <source>
        <strain evidence="12">Yugu1</strain>
    </source>
</reference>
<dbReference type="Gene3D" id="3.80.10.10">
    <property type="entry name" value="Ribonuclease Inhibitor"/>
    <property type="match status" value="3"/>
</dbReference>
<evidence type="ECO:0000259" key="10">
    <source>
        <dbReference type="Pfam" id="PF23559"/>
    </source>
</evidence>
<feature type="region of interest" description="Disordered" evidence="7">
    <location>
        <begin position="232"/>
        <end position="251"/>
    </location>
</feature>
<dbReference type="InterPro" id="IPR027417">
    <property type="entry name" value="P-loop_NTPase"/>
</dbReference>
<accession>A0A368PZJ4</accession>
<evidence type="ECO:0000259" key="8">
    <source>
        <dbReference type="Pfam" id="PF00931"/>
    </source>
</evidence>
<feature type="domain" description="NB-ARC" evidence="8">
    <location>
        <begin position="429"/>
        <end position="568"/>
    </location>
</feature>
<evidence type="ECO:0000313" key="12">
    <source>
        <dbReference type="EMBL" id="RCV11226.1"/>
    </source>
</evidence>
<dbReference type="Gene3D" id="1.20.5.4130">
    <property type="match status" value="1"/>
</dbReference>
<evidence type="ECO:0000256" key="2">
    <source>
        <dbReference type="ARBA" id="ARBA00022614"/>
    </source>
</evidence>
<sequence>MAELGIEAARWMVGKALGPASSGLLEAWAASTELGTNIENLRMELLYAEGMLNNARDRDRGSGPEIQNPALSELLQKLRGLAYRADDVLDELEYFRIQDELDGTYHAADEHGGGCLHNNALNARHIARNIRKMLGFSYGSGGSATRDEPADEDTRGVSCGAWPCLGPKTPDDDNDEQEEDASRGVLCRAVWPCGRASSKPPMPPVDRGDQEVASGCMSRLATAATAKISGFSKCSRGSADHNQSHEEKEDASRGVLCGAVWPCARASSSTPPPNQDQEAHDGCMDGLISGVRGTINTVGKHLPSYSVSHAQNVGNSNVASTTGGRFLSSAARPIEAPQREGFVQTPKLKFDRVEMSRKMQEIVEQLKPLCAKVSAILNLEFLAANCRASQRMATIRPITTSEPIEPQLNAREKETSNIIRDITKGEYCDKDLTVLPIVGPGGIGKTTLTQYIYNDEDLKNHFEVKLWVCVSVSFSMHRLIQEIADKLPKDENNSGDKKIEEQLKSKSNEDEWKSFLVPFRKGQTKGSVILVTTRFPAVAQIVKTTDQWIDLNGLDNKEFEKFFFACVFGDMEETERPSELVDIGNIIVGKLKGSPLAAKTVGRLLRKHLDKDHWTRVLESKEWESQNGDHDIMPALKLSFDYLPFHLQQCFIYCALFPEDYKFGKQELIHFWIGLDVLHSRGENKSIEVIGLNYLTELVNHGLFKREEDADGNTYYIIHDLLHELARKVSADECLSICSSNNLRSLQIPQSIRHLSINIDESSVKDRKTFDICKEGFSVLGKKLKFENLHSLMLFGEHQGSFVKTFRGLFSKAKAIRVIFISGGNHSVEDLLHNFSNLVHLRYLRIAGSQTPKDISRFYHLRVVDIKECRSSYDLPRHMGNLLKLRHFLVPDDEMHASIFEVGRLKSLQELRRFEVRKESKGFELTQMGHLLELCGSLSIDSLEKVEGREEADEAKLMQKKHLQELILIWNDTQSNKDDRAREEHVLEGLKPHSNLLKLSITGHGGATCPSWLGVNLSVENLESLCLDYVAWKVFPPIGEFQLVNGAAKEISSNIPGQHFKNLKRIELVHLARLQRWVVGSSDQLLSHLEELIIRICPELVELQFSNSTCSEQEQKTTFPRLQELTISCCPKLVSLPPVPWTSSLRNVRIYRVGLDFGSVRYWNDRRDHTMRIEGKGRAQDMTVSFWTVLGFDKLTGLESLVIRRNCPLLPLDVLQKLSSSIKFLDLSDCNMFSGKDIGQMLSCMPQLSDLSIYRCEKITGFGVVEQLEEGKEEIATDGLLLLPPQLQRLQIRRCPELSLRPDSPHGGEKGGGLQGLTSLVSLRVRECPKFLVSPWPSSSCFPFPTSLQYLNLSRMETLAPLSNLASLTELSIARCGDLGGADLGHLLANGCLRKLSVYQTPNFFSIECSEEPLESEMLQLQSLETDDVASVLAAPICRLFSSSLTSLSILMGDMERFTKEQDEALQFLTSLKRLQLYCRKLQCLPAGLQKLANLETLVIPGTPAIIHSLHRGSLPDSLQELLITGGGFHLPNSLRKLSIYNCSAIRSLPKESLPNSLQELEIDSCPAIRALPKGGLPSSLQILDVRDGNSEDLRRQCRKLIGTVPVVRA</sequence>
<dbReference type="Pfam" id="PF23559">
    <property type="entry name" value="WHD_DRP"/>
    <property type="match status" value="1"/>
</dbReference>
<evidence type="ECO:0000256" key="3">
    <source>
        <dbReference type="ARBA" id="ARBA00022737"/>
    </source>
</evidence>
<feature type="domain" description="R13L1/DRL21-like LRR repeat region" evidence="11">
    <location>
        <begin position="925"/>
        <end position="1042"/>
    </location>
</feature>
<dbReference type="SUPFAM" id="SSF52058">
    <property type="entry name" value="L domain-like"/>
    <property type="match status" value="1"/>
</dbReference>
<protein>
    <recommendedName>
        <fullName evidence="13">NB-ARC domain-containing protein</fullName>
    </recommendedName>
</protein>